<feature type="region of interest" description="Disordered" evidence="1">
    <location>
        <begin position="1"/>
        <end position="36"/>
    </location>
</feature>
<gene>
    <name evidence="2" type="ORF">E0H73_39175</name>
</gene>
<dbReference type="Proteomes" id="UP000291144">
    <property type="component" value="Unassembled WGS sequence"/>
</dbReference>
<sequence length="117" mass="13613">MTVRLNEKAYEHAKSLIRKGQTAKDERDDWSEHAPTADEENAYLDKHGWREYGRWYLGIDTDMDDETKGHYKFPYGDLRRVHRCGVISAESRAAQNDYDDITEALEKLHELMDGGHA</sequence>
<dbReference type="OrthoDB" id="1550983at2"/>
<keyword evidence="3" id="KW-1185">Reference proteome</keyword>
<feature type="compositionally biased region" description="Basic and acidic residues" evidence="1">
    <location>
        <begin position="1"/>
        <end position="14"/>
    </location>
</feature>
<comment type="caution">
    <text evidence="2">The sequence shown here is derived from an EMBL/GenBank/DDBJ whole genome shotgun (WGS) entry which is preliminary data.</text>
</comment>
<proteinExistence type="predicted"/>
<reference evidence="2 3" key="1">
    <citation type="submission" date="2019-02" db="EMBL/GenBank/DDBJ databases">
        <title>Kribbella capetownensis sp. nov. and Kribbella speibonae sp. nov., isolated from soil.</title>
        <authorList>
            <person name="Curtis S.M."/>
            <person name="Norton I."/>
            <person name="Everest G.J."/>
            <person name="Meyers P.R."/>
        </authorList>
    </citation>
    <scope>NUCLEOTIDE SEQUENCE [LARGE SCALE GENOMIC DNA]</scope>
    <source>
        <strain evidence="2 3">NRRL B-24813</strain>
    </source>
</reference>
<feature type="compositionally biased region" description="Basic and acidic residues" evidence="1">
    <location>
        <begin position="22"/>
        <end position="36"/>
    </location>
</feature>
<organism evidence="2 3">
    <name type="scientific">Kribbella pittospori</name>
    <dbReference type="NCBI Taxonomy" id="722689"/>
    <lineage>
        <taxon>Bacteria</taxon>
        <taxon>Bacillati</taxon>
        <taxon>Actinomycetota</taxon>
        <taxon>Actinomycetes</taxon>
        <taxon>Propionibacteriales</taxon>
        <taxon>Kribbellaceae</taxon>
        <taxon>Kribbella</taxon>
    </lineage>
</organism>
<dbReference type="EMBL" id="SJKB01000019">
    <property type="protein sequence ID" value="TCC54466.1"/>
    <property type="molecule type" value="Genomic_DNA"/>
</dbReference>
<evidence type="ECO:0000313" key="2">
    <source>
        <dbReference type="EMBL" id="TCC54466.1"/>
    </source>
</evidence>
<evidence type="ECO:0000256" key="1">
    <source>
        <dbReference type="SAM" id="MobiDB-lite"/>
    </source>
</evidence>
<accession>A0A4R0K8L2</accession>
<name>A0A4R0K8L2_9ACTN</name>
<protein>
    <submittedName>
        <fullName evidence="2">Uncharacterized protein</fullName>
    </submittedName>
</protein>
<dbReference type="AlphaFoldDB" id="A0A4R0K8L2"/>
<dbReference type="RefSeq" id="WP_131365247.1">
    <property type="nucleotide sequence ID" value="NZ_SJKB01000019.1"/>
</dbReference>
<evidence type="ECO:0000313" key="3">
    <source>
        <dbReference type="Proteomes" id="UP000291144"/>
    </source>
</evidence>